<sequence length="513" mass="57299">MKFFAVALATLLAAAPVAAQETLLRARLNSDIRSTDPGTNRDANTDAVVLHIVEGLVAYRENTSVGPLLAERIDIAPDGLSYTFTLRNGVRFHNGAMLTSADVKFAWDRYLRRETNWRCLPEFDGRGATKVTGIETPDPRTVVFRLERPSALFLANMARADCGGSGIWHRDSLNADGSWNTPIGTGPFRMGEWRRNQFVEVTRFPDYSARPGEVDGYTGNKTAYVDRVRWLVIPDASAAKAALLSGAIDINPDIANQDLEELRARPDIRLSATTTMGMMALLMQTRDPLLQDVRIRRAIALTLDYPELVRALSDGQSTYNPSVIPTASGAHGAVQQQGFSRNIEEARRLLRAAGYRGQTIRMLTTRRYNSLLEMATLTQAMAQEAGLNIEFEVLDWATQLDRYTRGDYQMMAFTYSARLDPSLSFEMVSGPKATQPRKAWDNAEALALLQESMQVTDPARRQALFDELHRRFIAEVPMIVLYNDANIAAHRTSMTGFRSWATGQPRFWGVRLQ</sequence>
<feature type="chain" id="PRO_5046201698" evidence="4">
    <location>
        <begin position="20"/>
        <end position="513"/>
    </location>
</feature>
<dbReference type="PIRSF" id="PIRSF002741">
    <property type="entry name" value="MppA"/>
    <property type="match status" value="1"/>
</dbReference>
<reference evidence="7" key="1">
    <citation type="journal article" date="2019" name="Int. J. Syst. Evol. Microbiol.">
        <title>The Global Catalogue of Microorganisms (GCM) 10K type strain sequencing project: providing services to taxonomists for standard genome sequencing and annotation.</title>
        <authorList>
            <consortium name="The Broad Institute Genomics Platform"/>
            <consortium name="The Broad Institute Genome Sequencing Center for Infectious Disease"/>
            <person name="Wu L."/>
            <person name="Ma J."/>
        </authorList>
    </citation>
    <scope>NUCLEOTIDE SEQUENCE [LARGE SCALE GENOMIC DNA]</scope>
    <source>
        <strain evidence="7">CGMCC 1.16855</strain>
    </source>
</reference>
<dbReference type="EMBL" id="JBHRSB010000010">
    <property type="protein sequence ID" value="MFC3003226.1"/>
    <property type="molecule type" value="Genomic_DNA"/>
</dbReference>
<feature type="domain" description="Solute-binding protein family 5" evidence="5">
    <location>
        <begin position="65"/>
        <end position="427"/>
    </location>
</feature>
<evidence type="ECO:0000259" key="5">
    <source>
        <dbReference type="Pfam" id="PF00496"/>
    </source>
</evidence>
<dbReference type="RefSeq" id="WP_216839673.1">
    <property type="nucleotide sequence ID" value="NZ_JAFNJS010000010.1"/>
</dbReference>
<evidence type="ECO:0000256" key="3">
    <source>
        <dbReference type="ARBA" id="ARBA00022729"/>
    </source>
</evidence>
<name>A0ABV7C2K7_9PROT</name>
<dbReference type="InterPro" id="IPR039424">
    <property type="entry name" value="SBP_5"/>
</dbReference>
<feature type="signal peptide" evidence="4">
    <location>
        <begin position="1"/>
        <end position="19"/>
    </location>
</feature>
<keyword evidence="3 4" id="KW-0732">Signal</keyword>
<protein>
    <submittedName>
        <fullName evidence="6">ABC transporter substrate-binding protein</fullName>
    </submittedName>
</protein>
<comment type="similarity">
    <text evidence="2">Belongs to the bacterial solute-binding protein 5 family.</text>
</comment>
<comment type="caution">
    <text evidence="6">The sequence shown here is derived from an EMBL/GenBank/DDBJ whole genome shotgun (WGS) entry which is preliminary data.</text>
</comment>
<evidence type="ECO:0000256" key="1">
    <source>
        <dbReference type="ARBA" id="ARBA00004418"/>
    </source>
</evidence>
<dbReference type="InterPro" id="IPR030678">
    <property type="entry name" value="Peptide/Ni-bd"/>
</dbReference>
<evidence type="ECO:0000256" key="4">
    <source>
        <dbReference type="SAM" id="SignalP"/>
    </source>
</evidence>
<evidence type="ECO:0000313" key="6">
    <source>
        <dbReference type="EMBL" id="MFC3003226.1"/>
    </source>
</evidence>
<proteinExistence type="inferred from homology"/>
<dbReference type="InterPro" id="IPR000914">
    <property type="entry name" value="SBP_5_dom"/>
</dbReference>
<comment type="subcellular location">
    <subcellularLocation>
        <location evidence="1">Periplasm</location>
    </subcellularLocation>
</comment>
<evidence type="ECO:0000256" key="2">
    <source>
        <dbReference type="ARBA" id="ARBA00005695"/>
    </source>
</evidence>
<dbReference type="PANTHER" id="PTHR30290">
    <property type="entry name" value="PERIPLASMIC BINDING COMPONENT OF ABC TRANSPORTER"/>
    <property type="match status" value="1"/>
</dbReference>
<keyword evidence="7" id="KW-1185">Reference proteome</keyword>
<dbReference type="Pfam" id="PF00496">
    <property type="entry name" value="SBP_bac_5"/>
    <property type="match status" value="1"/>
</dbReference>
<accession>A0ABV7C2K7</accession>
<dbReference type="Proteomes" id="UP001595420">
    <property type="component" value="Unassembled WGS sequence"/>
</dbReference>
<dbReference type="PANTHER" id="PTHR30290:SF38">
    <property type="entry name" value="D,D-DIPEPTIDE-BINDING PERIPLASMIC PROTEIN DDPA-RELATED"/>
    <property type="match status" value="1"/>
</dbReference>
<organism evidence="6 7">
    <name type="scientific">Falsiroseomonas tokyonensis</name>
    <dbReference type="NCBI Taxonomy" id="430521"/>
    <lineage>
        <taxon>Bacteria</taxon>
        <taxon>Pseudomonadati</taxon>
        <taxon>Pseudomonadota</taxon>
        <taxon>Alphaproteobacteria</taxon>
        <taxon>Acetobacterales</taxon>
        <taxon>Roseomonadaceae</taxon>
        <taxon>Falsiroseomonas</taxon>
    </lineage>
</organism>
<evidence type="ECO:0000313" key="7">
    <source>
        <dbReference type="Proteomes" id="UP001595420"/>
    </source>
</evidence>
<gene>
    <name evidence="6" type="ORF">ACFOD3_25250</name>
</gene>